<reference evidence="2 3" key="1">
    <citation type="journal article" date="2011" name="Proc. Natl. Acad. Sci. U.S.A.">
        <title>Evolutionary erosion of yeast sex chromosomes by mating-type switching accidents.</title>
        <authorList>
            <person name="Gordon J.L."/>
            <person name="Armisen D."/>
            <person name="Proux-Wera E."/>
            <person name="Oheigeartaigh S.S."/>
            <person name="Byrne K.P."/>
            <person name="Wolfe K.H."/>
        </authorList>
    </citation>
    <scope>NUCLEOTIDE SEQUENCE [LARGE SCALE GENOMIC DNA]</scope>
    <source>
        <strain evidence="3">ATCC MYA-139 / BCRC 22969 / CBS 8797 / CCRC 22969 / KCTC 17520 / NBRC 10181 / NCYC 3082</strain>
    </source>
</reference>
<dbReference type="RefSeq" id="XP_022462388.1">
    <property type="nucleotide sequence ID" value="XM_022609019.1"/>
</dbReference>
<name>J7RTQ8_HUIN7</name>
<accession>J7RTQ8</accession>
<evidence type="ECO:0000313" key="2">
    <source>
        <dbReference type="EMBL" id="CCK68142.1"/>
    </source>
</evidence>
<dbReference type="eggNOG" id="ENOG502QRGG">
    <property type="taxonomic scope" value="Eukaryota"/>
</dbReference>
<feature type="region of interest" description="Disordered" evidence="1">
    <location>
        <begin position="393"/>
        <end position="482"/>
    </location>
</feature>
<dbReference type="KEGG" id="kng:KNAG_0A04700"/>
<feature type="region of interest" description="Disordered" evidence="1">
    <location>
        <begin position="348"/>
        <end position="369"/>
    </location>
</feature>
<reference evidence="3" key="2">
    <citation type="submission" date="2012-08" db="EMBL/GenBank/DDBJ databases">
        <title>Genome sequence of Kazachstania naganishii.</title>
        <authorList>
            <person name="Gordon J.L."/>
            <person name="Armisen D."/>
            <person name="Proux-Wera E."/>
            <person name="OhEigeartaigh S.S."/>
            <person name="Byrne K.P."/>
            <person name="Wolfe K.H."/>
        </authorList>
    </citation>
    <scope>NUCLEOTIDE SEQUENCE [LARGE SCALE GENOMIC DNA]</scope>
    <source>
        <strain evidence="3">ATCC MYA-139 / BCRC 22969 / CBS 8797 / CCRC 22969 / KCTC 17520 / NBRC 10181 / NCYC 3082</strain>
    </source>
</reference>
<feature type="compositionally biased region" description="Polar residues" evidence="1">
    <location>
        <begin position="453"/>
        <end position="481"/>
    </location>
</feature>
<dbReference type="EMBL" id="HE978314">
    <property type="protein sequence ID" value="CCK68142.1"/>
    <property type="molecule type" value="Genomic_DNA"/>
</dbReference>
<feature type="compositionally biased region" description="Basic and acidic residues" evidence="1">
    <location>
        <begin position="19"/>
        <end position="32"/>
    </location>
</feature>
<gene>
    <name evidence="2" type="primary">KNAG0A04700</name>
    <name evidence="2" type="ordered locus">KNAG_0A04700</name>
</gene>
<proteinExistence type="predicted"/>
<dbReference type="Proteomes" id="UP000006310">
    <property type="component" value="Chromosome 1"/>
</dbReference>
<feature type="region of interest" description="Disordered" evidence="1">
    <location>
        <begin position="1"/>
        <end position="32"/>
    </location>
</feature>
<dbReference type="HOGENOM" id="CLU_018066_0_0_1"/>
<sequence length="772" mass="87098">MSVSDSGVPTITVSPSSGARERTNNSMKDDTRPKITVKSKHSLYHLIYSEVTHQRQDYDLSKLQKFNISLYIDIPTIDYYIDGLNDIKLSKFNKKFKLNKLKSSIWKSFTNNNPEFWRLLEETNHKVHCTLSVYSSGSLRYVGTIKFLLETLYNKLQPAVAKGKLSLSINVHVSDISLRWFKNFLDEELLDSKVINFCDTHTVPAAPKKLLSVSKENTMSLSDRKSITQSPFKEYFTKLNYKFTMPHTDKTTLDTIIIITNSTGIKALLTILSDKPLTNFIYQNSIDELYKNQLDTDSVKDETDTLKRESSSLLTFQNKLITSNKDKAVRIRSLSINRKSNKANIFKCVPQGNGHLSSPSVTDQTSNDPMVTISRTKDIYALVDYEDDIAEQRNDSLLTDGNKETGSRSNEAIDDADDEEEDEEEMDVDEDEEDTDEEDDHDEGISFYVPSLLSRSGSSADMRSLDKVSTNNSEGGVPNTQRKGRFRSLSLMDPALRQPFLQDGTIKHSAAATNNTMHQTQSFTNIYIHDGDFNDKVKNQQLQQQHRKKYSFNGAGVPTNTNNGLIPPEFYSRMSSPSTSANSSGTSLNNINSPLMSRTSSSSQLNLFSKNLINKSFEVVRHSNKSSSENIFSKLLVNKNNQKNSNLGTYDCLQFHGSDHSSRLRTLDFEDRMLGNVVEEEEEPETEVEDDLKDKHSSNGTITDLKLQLYDESGDAANGKIPSSLDLYGAKSSEEEQTKSQENVQVKKLQELDLYGDNDEDNGTTWFFGGNK</sequence>
<feature type="compositionally biased region" description="Acidic residues" evidence="1">
    <location>
        <begin position="412"/>
        <end position="442"/>
    </location>
</feature>
<feature type="compositionally biased region" description="Polar residues" evidence="1">
    <location>
        <begin position="354"/>
        <end position="369"/>
    </location>
</feature>
<evidence type="ECO:0000256" key="1">
    <source>
        <dbReference type="SAM" id="MobiDB-lite"/>
    </source>
</evidence>
<keyword evidence="3" id="KW-1185">Reference proteome</keyword>
<dbReference type="OMA" id="NIYIHDG"/>
<dbReference type="GeneID" id="34523777"/>
<dbReference type="AlphaFoldDB" id="J7RTQ8"/>
<organism evidence="2 3">
    <name type="scientific">Huiozyma naganishii (strain ATCC MYA-139 / BCRC 22969 / CBS 8797 / KCTC 17520 / NBRC 10181 / NCYC 3082 / Yp74L-3)</name>
    <name type="common">Yeast</name>
    <name type="synonym">Kazachstania naganishii</name>
    <dbReference type="NCBI Taxonomy" id="1071383"/>
    <lineage>
        <taxon>Eukaryota</taxon>
        <taxon>Fungi</taxon>
        <taxon>Dikarya</taxon>
        <taxon>Ascomycota</taxon>
        <taxon>Saccharomycotina</taxon>
        <taxon>Saccharomycetes</taxon>
        <taxon>Saccharomycetales</taxon>
        <taxon>Saccharomycetaceae</taxon>
        <taxon>Huiozyma</taxon>
    </lineage>
</organism>
<dbReference type="OrthoDB" id="4070605at2759"/>
<evidence type="ECO:0000313" key="3">
    <source>
        <dbReference type="Proteomes" id="UP000006310"/>
    </source>
</evidence>
<feature type="compositionally biased region" description="Polar residues" evidence="1">
    <location>
        <begin position="1"/>
        <end position="17"/>
    </location>
</feature>
<protein>
    <submittedName>
        <fullName evidence="2">Uncharacterized protein</fullName>
    </submittedName>
</protein>